<dbReference type="SUPFAM" id="SSF54637">
    <property type="entry name" value="Thioesterase/thiol ester dehydrase-isomerase"/>
    <property type="match status" value="1"/>
</dbReference>
<dbReference type="Gene3D" id="3.10.129.10">
    <property type="entry name" value="Hotdog Thioesterase"/>
    <property type="match status" value="1"/>
</dbReference>
<dbReference type="KEGG" id="rmar:GBA65_16490"/>
<dbReference type="InterPro" id="IPR050563">
    <property type="entry name" value="4-hydroxybenzoyl-CoA_TE"/>
</dbReference>
<dbReference type="EMBL" id="CP045121">
    <property type="protein sequence ID" value="QIN79860.1"/>
    <property type="molecule type" value="Genomic_DNA"/>
</dbReference>
<dbReference type="PANTHER" id="PTHR31793">
    <property type="entry name" value="4-HYDROXYBENZOYL-COA THIOESTERASE FAMILY MEMBER"/>
    <property type="match status" value="1"/>
</dbReference>
<dbReference type="InterPro" id="IPR029069">
    <property type="entry name" value="HotDog_dom_sf"/>
</dbReference>
<comment type="similarity">
    <text evidence="1">Belongs to the 4-hydroxybenzoyl-CoA thioesterase family.</text>
</comment>
<keyword evidence="2 3" id="KW-0378">Hydrolase</keyword>
<accession>A0A6G8Q0A6</accession>
<sequence>MSAPATHETKFRVRYGETDAQGIVNNSNYLSYFEVGRVEWLRAAGLSYRDLERAGYGFVVVEAHAFYKRAARFDDALVLKTSLADFGRASFWFEYEVLRDGETVATGRTRHGCIEIGTGRPSRVPEEFVARLSGSAP</sequence>
<evidence type="ECO:0000256" key="1">
    <source>
        <dbReference type="ARBA" id="ARBA00005953"/>
    </source>
</evidence>
<name>A0A6G8Q0A6_9ACTN</name>
<proteinExistence type="inferred from homology"/>
<dbReference type="AlphaFoldDB" id="A0A6G8Q0A6"/>
<dbReference type="NCBIfam" id="TIGR00051">
    <property type="entry name" value="YbgC/FadM family acyl-CoA thioesterase"/>
    <property type="match status" value="1"/>
</dbReference>
<gene>
    <name evidence="3" type="ORF">GBA65_16490</name>
</gene>
<dbReference type="PIRSF" id="PIRSF003230">
    <property type="entry name" value="YbgC"/>
    <property type="match status" value="1"/>
</dbReference>
<dbReference type="CDD" id="cd00586">
    <property type="entry name" value="4HBT"/>
    <property type="match status" value="1"/>
</dbReference>
<keyword evidence="4" id="KW-1185">Reference proteome</keyword>
<reference evidence="3 4" key="1">
    <citation type="submission" date="2019-10" db="EMBL/GenBank/DDBJ databases">
        <title>Rubrobacter sp nov SCSIO 52915 isolated from a deep-sea sediment in the South China Sea.</title>
        <authorList>
            <person name="Chen R.W."/>
        </authorList>
    </citation>
    <scope>NUCLEOTIDE SEQUENCE [LARGE SCALE GENOMIC DNA]</scope>
    <source>
        <strain evidence="3 4">SCSIO 52915</strain>
    </source>
</reference>
<dbReference type="RefSeq" id="WP_166397534.1">
    <property type="nucleotide sequence ID" value="NZ_CP045121.1"/>
</dbReference>
<evidence type="ECO:0000256" key="2">
    <source>
        <dbReference type="ARBA" id="ARBA00022801"/>
    </source>
</evidence>
<dbReference type="GO" id="GO:0047617">
    <property type="term" value="F:fatty acyl-CoA hydrolase activity"/>
    <property type="evidence" value="ECO:0007669"/>
    <property type="project" value="TreeGrafter"/>
</dbReference>
<dbReference type="Proteomes" id="UP000502706">
    <property type="component" value="Chromosome"/>
</dbReference>
<dbReference type="InterPro" id="IPR006684">
    <property type="entry name" value="YbgC/YbaW"/>
</dbReference>
<evidence type="ECO:0000313" key="3">
    <source>
        <dbReference type="EMBL" id="QIN79860.1"/>
    </source>
</evidence>
<dbReference type="PANTHER" id="PTHR31793:SF27">
    <property type="entry name" value="NOVEL THIOESTERASE SUPERFAMILY DOMAIN AND SAPOSIN A-TYPE DOMAIN CONTAINING PROTEIN (0610012H03RIK)"/>
    <property type="match status" value="1"/>
</dbReference>
<dbReference type="Pfam" id="PF13279">
    <property type="entry name" value="4HBT_2"/>
    <property type="match status" value="1"/>
</dbReference>
<dbReference type="EC" id="3.1.2.-" evidence="3"/>
<evidence type="ECO:0000313" key="4">
    <source>
        <dbReference type="Proteomes" id="UP000502706"/>
    </source>
</evidence>
<protein>
    <submittedName>
        <fullName evidence="3">YbgC/FadM family acyl-CoA thioesterase</fullName>
        <ecNumber evidence="3">3.1.2.-</ecNumber>
    </submittedName>
</protein>
<organism evidence="3 4">
    <name type="scientific">Rubrobacter marinus</name>
    <dbReference type="NCBI Taxonomy" id="2653852"/>
    <lineage>
        <taxon>Bacteria</taxon>
        <taxon>Bacillati</taxon>
        <taxon>Actinomycetota</taxon>
        <taxon>Rubrobacteria</taxon>
        <taxon>Rubrobacterales</taxon>
        <taxon>Rubrobacteraceae</taxon>
        <taxon>Rubrobacter</taxon>
    </lineage>
</organism>